<evidence type="ECO:0008006" key="4">
    <source>
        <dbReference type="Google" id="ProtNLM"/>
    </source>
</evidence>
<proteinExistence type="predicted"/>
<reference evidence="3" key="1">
    <citation type="journal article" date="2017" name="Nat. Commun.">
        <title>The asparagus genome sheds light on the origin and evolution of a young Y chromosome.</title>
        <authorList>
            <person name="Harkess A."/>
            <person name="Zhou J."/>
            <person name="Xu C."/>
            <person name="Bowers J.E."/>
            <person name="Van der Hulst R."/>
            <person name="Ayyampalayam S."/>
            <person name="Mercati F."/>
            <person name="Riccardi P."/>
            <person name="McKain M.R."/>
            <person name="Kakrana A."/>
            <person name="Tang H."/>
            <person name="Ray J."/>
            <person name="Groenendijk J."/>
            <person name="Arikit S."/>
            <person name="Mathioni S.M."/>
            <person name="Nakano M."/>
            <person name="Shan H."/>
            <person name="Telgmann-Rauber A."/>
            <person name="Kanno A."/>
            <person name="Yue Z."/>
            <person name="Chen H."/>
            <person name="Li W."/>
            <person name="Chen Y."/>
            <person name="Xu X."/>
            <person name="Zhang Y."/>
            <person name="Luo S."/>
            <person name="Chen H."/>
            <person name="Gao J."/>
            <person name="Mao Z."/>
            <person name="Pires J.C."/>
            <person name="Luo M."/>
            <person name="Kudrna D."/>
            <person name="Wing R.A."/>
            <person name="Meyers B.C."/>
            <person name="Yi K."/>
            <person name="Kong H."/>
            <person name="Lavrijsen P."/>
            <person name="Sunseri F."/>
            <person name="Falavigna A."/>
            <person name="Ye Y."/>
            <person name="Leebens-Mack J.H."/>
            <person name="Chen G."/>
        </authorList>
    </citation>
    <scope>NUCLEOTIDE SEQUENCE [LARGE SCALE GENOMIC DNA]</scope>
    <source>
        <strain evidence="3">cv. DH0086</strain>
    </source>
</reference>
<dbReference type="Proteomes" id="UP000243459">
    <property type="component" value="Chromosome 7"/>
</dbReference>
<evidence type="ECO:0000256" key="1">
    <source>
        <dbReference type="SAM" id="MobiDB-lite"/>
    </source>
</evidence>
<dbReference type="Gene3D" id="1.25.40.10">
    <property type="entry name" value="Tetratricopeptide repeat domain"/>
    <property type="match status" value="1"/>
</dbReference>
<feature type="compositionally biased region" description="Acidic residues" evidence="1">
    <location>
        <begin position="110"/>
        <end position="121"/>
    </location>
</feature>
<name>A0A5P1EE05_ASPOF</name>
<protein>
    <recommendedName>
        <fullName evidence="4">Pentatricopeptide repeat-containing protein</fullName>
    </recommendedName>
</protein>
<dbReference type="EMBL" id="CM007387">
    <property type="protein sequence ID" value="ONK64003.1"/>
    <property type="molecule type" value="Genomic_DNA"/>
</dbReference>
<keyword evidence="3" id="KW-1185">Reference proteome</keyword>
<dbReference type="InterPro" id="IPR011990">
    <property type="entry name" value="TPR-like_helical_dom_sf"/>
</dbReference>
<accession>A0A5P1EE05</accession>
<evidence type="ECO:0000313" key="2">
    <source>
        <dbReference type="EMBL" id="ONK64003.1"/>
    </source>
</evidence>
<feature type="compositionally biased region" description="Basic and acidic residues" evidence="1">
    <location>
        <begin position="148"/>
        <end position="160"/>
    </location>
</feature>
<evidence type="ECO:0000313" key="3">
    <source>
        <dbReference type="Proteomes" id="UP000243459"/>
    </source>
</evidence>
<organism evidence="2 3">
    <name type="scientific">Asparagus officinalis</name>
    <name type="common">Garden asparagus</name>
    <dbReference type="NCBI Taxonomy" id="4686"/>
    <lineage>
        <taxon>Eukaryota</taxon>
        <taxon>Viridiplantae</taxon>
        <taxon>Streptophyta</taxon>
        <taxon>Embryophyta</taxon>
        <taxon>Tracheophyta</taxon>
        <taxon>Spermatophyta</taxon>
        <taxon>Magnoliopsida</taxon>
        <taxon>Liliopsida</taxon>
        <taxon>Asparagales</taxon>
        <taxon>Asparagaceae</taxon>
        <taxon>Asparagoideae</taxon>
        <taxon>Asparagus</taxon>
    </lineage>
</organism>
<dbReference type="Gramene" id="ONK64003">
    <property type="protein sequence ID" value="ONK64003"/>
    <property type="gene ID" value="A4U43_C07F21110"/>
</dbReference>
<gene>
    <name evidence="2" type="ORF">A4U43_C07F21110</name>
</gene>
<dbReference type="AlphaFoldDB" id="A0A5P1EE05"/>
<feature type="compositionally biased region" description="Acidic residues" evidence="1">
    <location>
        <begin position="84"/>
        <end position="103"/>
    </location>
</feature>
<feature type="region of interest" description="Disordered" evidence="1">
    <location>
        <begin position="84"/>
        <end position="175"/>
    </location>
</feature>
<feature type="compositionally biased region" description="Basic and acidic residues" evidence="1">
    <location>
        <begin position="122"/>
        <end position="135"/>
    </location>
</feature>
<sequence>MGGVKGEDLRGTRRLLEAMVGMGREGRRRKFNELMKRGGCVPNEYLFGFLVRGLRRLGDEEGAKMVERDYEEWDVHGKWVEVEEGEEEMEVVGDEAREEEDGQGEQADPLVEEDERAEEDEPLHQLREVDPRPRDGGLTARRKRRRRATWESMREVASERRRAKGTAEEDPLDAK</sequence>